<dbReference type="CDD" id="cd08342">
    <property type="entry name" value="HPPD_N_like"/>
    <property type="match status" value="1"/>
</dbReference>
<dbReference type="CDD" id="cd07250">
    <property type="entry name" value="HPPD_C_like"/>
    <property type="match status" value="1"/>
</dbReference>
<dbReference type="PANTHER" id="PTHR11959">
    <property type="entry name" value="4-HYDROXYPHENYLPYRUVATE DIOXYGENASE"/>
    <property type="match status" value="1"/>
</dbReference>
<comment type="cofactor">
    <cofactor evidence="1">
        <name>Fe cation</name>
        <dbReference type="ChEBI" id="CHEBI:24875"/>
    </cofactor>
</comment>
<keyword evidence="4" id="KW-0677">Repeat</keyword>
<evidence type="ECO:0000259" key="6">
    <source>
        <dbReference type="PROSITE" id="PS51819"/>
    </source>
</evidence>
<evidence type="ECO:0000313" key="7">
    <source>
        <dbReference type="EMBL" id="MDP9820309.1"/>
    </source>
</evidence>
<reference evidence="7 8" key="1">
    <citation type="submission" date="2023-07" db="EMBL/GenBank/DDBJ databases">
        <title>Sequencing the genomes of 1000 actinobacteria strains.</title>
        <authorList>
            <person name="Klenk H.-P."/>
        </authorList>
    </citation>
    <scope>NUCLEOTIDE SEQUENCE [LARGE SCALE GENOMIC DNA]</scope>
    <source>
        <strain evidence="7 8">GD13</strain>
    </source>
</reference>
<keyword evidence="5" id="KW-0408">Iron</keyword>
<evidence type="ECO:0000313" key="8">
    <source>
        <dbReference type="Proteomes" id="UP001240447"/>
    </source>
</evidence>
<dbReference type="GO" id="GO:0003868">
    <property type="term" value="F:4-hydroxyphenylpyruvate dioxygenase activity"/>
    <property type="evidence" value="ECO:0007669"/>
    <property type="project" value="UniProtKB-EC"/>
</dbReference>
<proteinExistence type="inferred from homology"/>
<comment type="caution">
    <text evidence="7">The sequence shown here is derived from an EMBL/GenBank/DDBJ whole genome shotgun (WGS) entry which is preliminary data.</text>
</comment>
<dbReference type="Proteomes" id="UP001240447">
    <property type="component" value="Unassembled WGS sequence"/>
</dbReference>
<dbReference type="InterPro" id="IPR004360">
    <property type="entry name" value="Glyas_Fos-R_dOase_dom"/>
</dbReference>
<dbReference type="Gene3D" id="3.10.180.10">
    <property type="entry name" value="2,3-Dihydroxybiphenyl 1,2-Dioxygenase, domain 1"/>
    <property type="match status" value="2"/>
</dbReference>
<dbReference type="InterPro" id="IPR005956">
    <property type="entry name" value="4OHPhenylPyrv_dOase"/>
</dbReference>
<dbReference type="Pfam" id="PF13669">
    <property type="entry name" value="Glyoxalase_4"/>
    <property type="match status" value="1"/>
</dbReference>
<keyword evidence="8" id="KW-1185">Reference proteome</keyword>
<evidence type="ECO:0000256" key="3">
    <source>
        <dbReference type="ARBA" id="ARBA00022723"/>
    </source>
</evidence>
<comment type="similarity">
    <text evidence="2">Belongs to the 4HPPD family.</text>
</comment>
<dbReference type="InterPro" id="IPR041735">
    <property type="entry name" value="4OHPhenylPyrv_dOase_C"/>
</dbReference>
<organism evidence="7 8">
    <name type="scientific">Nocardioides massiliensis</name>
    <dbReference type="NCBI Taxonomy" id="1325935"/>
    <lineage>
        <taxon>Bacteria</taxon>
        <taxon>Bacillati</taxon>
        <taxon>Actinomycetota</taxon>
        <taxon>Actinomycetes</taxon>
        <taxon>Propionibacteriales</taxon>
        <taxon>Nocardioidaceae</taxon>
        <taxon>Nocardioides</taxon>
    </lineage>
</organism>
<sequence>MTRTDSRALTADELRADLTLEQLQQLVGLVEYDDSRDPFPVIGMDAICFVVGNATQAAAYYQLAFGMELEAYRGPETGHRESKSYVLRSGSARFVLSGGVSPDSPLLDHHRAHGDGVVDLALEVPDVDRCIAHARAMGARVLEEPHDVSDAHGTVRVAAIATYGETRHTLVDRSAYDGPYLPGYVARRSAVDAEFVGRARRDQPRRLFQAVDHCVGNVELGRMDEWVDFYNRVMGFTNMAEFIGDDIATEYSALMSKVVASGNHRVKFPLNEPAIAKKKSQIDEYLEYYDGAGCQHIALATNDIVRTVDVMRSRGVEFLDTPASYYDDPALRARIGEVRVPIEELKARGILVDRDEDGYLLQIFTKPVGDRPTVFYELIERHGSLGFGKGNFKALFEAIEREQEARGNL</sequence>
<dbReference type="PANTHER" id="PTHR11959:SF1">
    <property type="entry name" value="4-HYDROXYPHENYLPYRUVATE DIOXYGENASE"/>
    <property type="match status" value="1"/>
</dbReference>
<dbReference type="PIRSF" id="PIRSF009283">
    <property type="entry name" value="HPP_dOase"/>
    <property type="match status" value="1"/>
</dbReference>
<feature type="domain" description="VOC" evidence="6">
    <location>
        <begin position="210"/>
        <end position="366"/>
    </location>
</feature>
<gene>
    <name evidence="7" type="ORF">J2S59_000118</name>
</gene>
<dbReference type="PROSITE" id="PS51819">
    <property type="entry name" value="VOC"/>
    <property type="match status" value="2"/>
</dbReference>
<evidence type="ECO:0000256" key="4">
    <source>
        <dbReference type="ARBA" id="ARBA00022737"/>
    </source>
</evidence>
<dbReference type="InterPro" id="IPR037523">
    <property type="entry name" value="VOC_core"/>
</dbReference>
<protein>
    <submittedName>
        <fullName evidence="7">4-hydroxyphenylpyruvate dioxygenase</fullName>
        <ecNumber evidence="7">1.13.11.27</ecNumber>
    </submittedName>
</protein>
<evidence type="ECO:0000256" key="1">
    <source>
        <dbReference type="ARBA" id="ARBA00001962"/>
    </source>
</evidence>
<dbReference type="SUPFAM" id="SSF54593">
    <property type="entry name" value="Glyoxalase/Bleomycin resistance protein/Dihydroxybiphenyl dioxygenase"/>
    <property type="match status" value="1"/>
</dbReference>
<evidence type="ECO:0000256" key="2">
    <source>
        <dbReference type="ARBA" id="ARBA00005877"/>
    </source>
</evidence>
<accession>A0ABT9NIQ9</accession>
<evidence type="ECO:0000256" key="5">
    <source>
        <dbReference type="ARBA" id="ARBA00023004"/>
    </source>
</evidence>
<keyword evidence="7" id="KW-0223">Dioxygenase</keyword>
<dbReference type="InterPro" id="IPR029068">
    <property type="entry name" value="Glyas_Bleomycin-R_OHBP_Dase"/>
</dbReference>
<feature type="domain" description="VOC" evidence="6">
    <location>
        <begin position="43"/>
        <end position="173"/>
    </location>
</feature>
<dbReference type="EMBL" id="JAUSQM010000001">
    <property type="protein sequence ID" value="MDP9820309.1"/>
    <property type="molecule type" value="Genomic_DNA"/>
</dbReference>
<dbReference type="EC" id="1.13.11.27" evidence="7"/>
<keyword evidence="7" id="KW-0560">Oxidoreductase</keyword>
<keyword evidence="3" id="KW-0479">Metal-binding</keyword>
<dbReference type="Pfam" id="PF00903">
    <property type="entry name" value="Glyoxalase"/>
    <property type="match status" value="1"/>
</dbReference>
<dbReference type="RefSeq" id="WP_068123658.1">
    <property type="nucleotide sequence ID" value="NZ_CCXJ01000663.1"/>
</dbReference>
<dbReference type="NCBIfam" id="TIGR01263">
    <property type="entry name" value="4HPPD"/>
    <property type="match status" value="1"/>
</dbReference>
<name>A0ABT9NIQ9_9ACTN</name>
<dbReference type="InterPro" id="IPR041736">
    <property type="entry name" value="4OHPhenylPyrv_dOase_N"/>
</dbReference>